<feature type="domain" description="Leucine-rich repeat-containing N-terminal plant-type" evidence="11">
    <location>
        <begin position="40"/>
        <end position="77"/>
    </location>
</feature>
<accession>A0AAU9MI27</accession>
<dbReference type="Pfam" id="PF23598">
    <property type="entry name" value="LRR_14"/>
    <property type="match status" value="1"/>
</dbReference>
<dbReference type="Pfam" id="PF08263">
    <property type="entry name" value="LRRNT_2"/>
    <property type="match status" value="1"/>
</dbReference>
<keyword evidence="6" id="KW-0677">Repeat</keyword>
<evidence type="ECO:0000256" key="10">
    <source>
        <dbReference type="SAM" id="SignalP"/>
    </source>
</evidence>
<dbReference type="PANTHER" id="PTHR48063:SF103">
    <property type="entry name" value="LEUCINE-RICH RECEPTOR-LIKE KINASE FAMILY PROTEIN"/>
    <property type="match status" value="1"/>
</dbReference>
<keyword evidence="14" id="KW-1185">Reference proteome</keyword>
<sequence length="353" mass="39679">MNPCLFFLLFSLLLLLVTATASQLGGDYRNAVTNKCLHKERLDLLLFKASLHDPNDTLSTWRSDEHDCCNWKGVTCNNQTCHVIGLDISGSSLGGEISNSLLNLTYLNHLDLSRNSFHGIIPSFIGSMTRLRYLNLSYNSFHGTIPPEFGNLTNLQWLYLGYVGSYRVENLEWLSHLSHLEELQMDGISLAKQNHWVDVILSLGKLSLLSLKGCELSQVMYPYSSFLNSSSSIHSLDLSDNNLNSSMYRWLLLLTSNNLLHLYLSSNMLDGIPKYLGNLCGLENLYFNNNTVVVKFPHFLNNLSGCTSLTLRELYAPGSQLTGSLSDEIQKFSSLEYLDLSHNHLIGSINEKL</sequence>
<dbReference type="InterPro" id="IPR055414">
    <property type="entry name" value="LRR_R13L4/SHOC2-like"/>
</dbReference>
<dbReference type="FunFam" id="3.80.10.10:FF:000275">
    <property type="entry name" value="Leucine-rich repeat receptor-like protein kinase"/>
    <property type="match status" value="1"/>
</dbReference>
<dbReference type="SUPFAM" id="SSF52058">
    <property type="entry name" value="L domain-like"/>
    <property type="match status" value="1"/>
</dbReference>
<evidence type="ECO:0000256" key="6">
    <source>
        <dbReference type="ARBA" id="ARBA00022737"/>
    </source>
</evidence>
<comment type="similarity">
    <text evidence="2">Belongs to the RLP family.</text>
</comment>
<evidence type="ECO:0000259" key="11">
    <source>
        <dbReference type="Pfam" id="PF08263"/>
    </source>
</evidence>
<dbReference type="InterPro" id="IPR032675">
    <property type="entry name" value="LRR_dom_sf"/>
</dbReference>
<comment type="caution">
    <text evidence="13">The sequence shown here is derived from an EMBL/GenBank/DDBJ whole genome shotgun (WGS) entry which is preliminary data.</text>
</comment>
<keyword evidence="3" id="KW-0433">Leucine-rich repeat</keyword>
<proteinExistence type="inferred from homology"/>
<keyword evidence="8" id="KW-0472">Membrane</keyword>
<keyword evidence="9" id="KW-0325">Glycoprotein</keyword>
<evidence type="ECO:0000256" key="2">
    <source>
        <dbReference type="ARBA" id="ARBA00009592"/>
    </source>
</evidence>
<name>A0AAU9MI27_9ASTR</name>
<evidence type="ECO:0008006" key="15">
    <source>
        <dbReference type="Google" id="ProtNLM"/>
    </source>
</evidence>
<evidence type="ECO:0000313" key="14">
    <source>
        <dbReference type="Proteomes" id="UP001157418"/>
    </source>
</evidence>
<evidence type="ECO:0000313" key="13">
    <source>
        <dbReference type="EMBL" id="CAH1425156.1"/>
    </source>
</evidence>
<evidence type="ECO:0000256" key="8">
    <source>
        <dbReference type="ARBA" id="ARBA00023136"/>
    </source>
</evidence>
<evidence type="ECO:0000256" key="1">
    <source>
        <dbReference type="ARBA" id="ARBA00004479"/>
    </source>
</evidence>
<feature type="domain" description="Disease resistance R13L4/SHOC-2-like LRR" evidence="12">
    <location>
        <begin position="95"/>
        <end position="285"/>
    </location>
</feature>
<evidence type="ECO:0000256" key="9">
    <source>
        <dbReference type="ARBA" id="ARBA00023180"/>
    </source>
</evidence>
<dbReference type="AlphaFoldDB" id="A0AAU9MI27"/>
<evidence type="ECO:0000256" key="3">
    <source>
        <dbReference type="ARBA" id="ARBA00022614"/>
    </source>
</evidence>
<dbReference type="PRINTS" id="PR00019">
    <property type="entry name" value="LEURICHRPT"/>
</dbReference>
<dbReference type="PANTHER" id="PTHR48063">
    <property type="entry name" value="LRR RECEPTOR-LIKE KINASE"/>
    <property type="match status" value="1"/>
</dbReference>
<comment type="subcellular location">
    <subcellularLocation>
        <location evidence="1">Membrane</location>
        <topology evidence="1">Single-pass type I membrane protein</topology>
    </subcellularLocation>
</comment>
<reference evidence="13 14" key="1">
    <citation type="submission" date="2022-01" db="EMBL/GenBank/DDBJ databases">
        <authorList>
            <person name="Xiong W."/>
            <person name="Schranz E."/>
        </authorList>
    </citation>
    <scope>NUCLEOTIDE SEQUENCE [LARGE SCALE GENOMIC DNA]</scope>
</reference>
<keyword evidence="5 10" id="KW-0732">Signal</keyword>
<dbReference type="Gene3D" id="3.80.10.10">
    <property type="entry name" value="Ribonuclease Inhibitor"/>
    <property type="match status" value="3"/>
</dbReference>
<organism evidence="13 14">
    <name type="scientific">Lactuca virosa</name>
    <dbReference type="NCBI Taxonomy" id="75947"/>
    <lineage>
        <taxon>Eukaryota</taxon>
        <taxon>Viridiplantae</taxon>
        <taxon>Streptophyta</taxon>
        <taxon>Embryophyta</taxon>
        <taxon>Tracheophyta</taxon>
        <taxon>Spermatophyta</taxon>
        <taxon>Magnoliopsida</taxon>
        <taxon>eudicotyledons</taxon>
        <taxon>Gunneridae</taxon>
        <taxon>Pentapetalae</taxon>
        <taxon>asterids</taxon>
        <taxon>campanulids</taxon>
        <taxon>Asterales</taxon>
        <taxon>Asteraceae</taxon>
        <taxon>Cichorioideae</taxon>
        <taxon>Cichorieae</taxon>
        <taxon>Lactucinae</taxon>
        <taxon>Lactuca</taxon>
    </lineage>
</organism>
<dbReference type="Proteomes" id="UP001157418">
    <property type="component" value="Unassembled WGS sequence"/>
</dbReference>
<dbReference type="InterPro" id="IPR001611">
    <property type="entry name" value="Leu-rich_rpt"/>
</dbReference>
<protein>
    <recommendedName>
        <fullName evidence="15">Leucine-rich repeat-containing N-terminal plant-type domain-containing protein</fullName>
    </recommendedName>
</protein>
<dbReference type="InterPro" id="IPR013210">
    <property type="entry name" value="LRR_N_plant-typ"/>
</dbReference>
<keyword evidence="4" id="KW-0812">Transmembrane</keyword>
<dbReference type="GO" id="GO:0016020">
    <property type="term" value="C:membrane"/>
    <property type="evidence" value="ECO:0007669"/>
    <property type="project" value="UniProtKB-SubCell"/>
</dbReference>
<evidence type="ECO:0000256" key="7">
    <source>
        <dbReference type="ARBA" id="ARBA00022989"/>
    </source>
</evidence>
<evidence type="ECO:0000259" key="12">
    <source>
        <dbReference type="Pfam" id="PF23598"/>
    </source>
</evidence>
<feature type="signal peptide" evidence="10">
    <location>
        <begin position="1"/>
        <end position="21"/>
    </location>
</feature>
<evidence type="ECO:0000256" key="5">
    <source>
        <dbReference type="ARBA" id="ARBA00022729"/>
    </source>
</evidence>
<keyword evidence="7" id="KW-1133">Transmembrane helix</keyword>
<evidence type="ECO:0000256" key="4">
    <source>
        <dbReference type="ARBA" id="ARBA00022692"/>
    </source>
</evidence>
<dbReference type="EMBL" id="CAKMRJ010002223">
    <property type="protein sequence ID" value="CAH1425156.1"/>
    <property type="molecule type" value="Genomic_DNA"/>
</dbReference>
<dbReference type="InterPro" id="IPR046956">
    <property type="entry name" value="RLP23-like"/>
</dbReference>
<gene>
    <name evidence="13" type="ORF">LVIROSA_LOCUS12313</name>
</gene>
<dbReference type="Pfam" id="PF00560">
    <property type="entry name" value="LRR_1"/>
    <property type="match status" value="1"/>
</dbReference>
<feature type="chain" id="PRO_5043863300" description="Leucine-rich repeat-containing N-terminal plant-type domain-containing protein" evidence="10">
    <location>
        <begin position="22"/>
        <end position="353"/>
    </location>
</feature>